<name>Q0W0I4_METAR</name>
<evidence type="ECO:0000259" key="1">
    <source>
        <dbReference type="Pfam" id="PF02002"/>
    </source>
</evidence>
<feature type="domain" description="TFIIEalpha/SarR/Rpc3 HTH" evidence="1">
    <location>
        <begin position="25"/>
        <end position="115"/>
    </location>
</feature>
<evidence type="ECO:0000313" key="3">
    <source>
        <dbReference type="Proteomes" id="UP000000663"/>
    </source>
</evidence>
<dbReference type="InterPro" id="IPR036390">
    <property type="entry name" value="WH_DNA-bd_sf"/>
</dbReference>
<keyword evidence="3" id="KW-1185">Reference proteome</keyword>
<dbReference type="EMBL" id="AM114193">
    <property type="protein sequence ID" value="CAJ38109.1"/>
    <property type="molecule type" value="Genomic_DNA"/>
</dbReference>
<dbReference type="Gene3D" id="1.10.10.10">
    <property type="entry name" value="Winged helix-like DNA-binding domain superfamily/Winged helix DNA-binding domain"/>
    <property type="match status" value="1"/>
</dbReference>
<dbReference type="AlphaFoldDB" id="Q0W0I4"/>
<dbReference type="SUPFAM" id="SSF46785">
    <property type="entry name" value="Winged helix' DNA-binding domain"/>
    <property type="match status" value="1"/>
</dbReference>
<proteinExistence type="predicted"/>
<evidence type="ECO:0000313" key="2">
    <source>
        <dbReference type="EMBL" id="CAJ38109.1"/>
    </source>
</evidence>
<dbReference type="InterPro" id="IPR024550">
    <property type="entry name" value="TFIIEa/SarR/Rpc3_HTH_dom"/>
</dbReference>
<dbReference type="KEGG" id="rci:RRC401"/>
<organism evidence="2 3">
    <name type="scientific">Methanocella arvoryzae (strain DSM 22066 / NBRC 105507 / MRE50)</name>
    <dbReference type="NCBI Taxonomy" id="351160"/>
    <lineage>
        <taxon>Archaea</taxon>
        <taxon>Methanobacteriati</taxon>
        <taxon>Methanobacteriota</taxon>
        <taxon>Stenosarchaea group</taxon>
        <taxon>Methanomicrobia</taxon>
        <taxon>Methanocellales</taxon>
        <taxon>Methanocellaceae</taxon>
        <taxon>Methanocella</taxon>
    </lineage>
</organism>
<dbReference type="RefSeq" id="WP_012034482.1">
    <property type="nucleotide sequence ID" value="NC_009464.1"/>
</dbReference>
<dbReference type="Proteomes" id="UP000000663">
    <property type="component" value="Chromosome"/>
</dbReference>
<dbReference type="eggNOG" id="arCOG04377">
    <property type="taxonomic scope" value="Archaea"/>
</dbReference>
<dbReference type="GeneID" id="5143031"/>
<dbReference type="OrthoDB" id="55633at2157"/>
<accession>Q0W0I4</accession>
<sequence length="124" mass="14359">MREAEIIVLDEKDDEYVRVLENFGLGRSMAKIIICLALHQECTSRQIEIITGIKSSTVSIILKKLREDKIVTGSKKAEKDAEREIMHYRLSGSMDHVLAILEERKRKETSQYIEKIKKIKSKLK</sequence>
<protein>
    <recommendedName>
        <fullName evidence="1">TFIIEalpha/SarR/Rpc3 HTH domain-containing protein</fullName>
    </recommendedName>
</protein>
<gene>
    <name evidence="2" type="ORF">RRC401</name>
</gene>
<dbReference type="Pfam" id="PF02002">
    <property type="entry name" value="TFIIE_alpha"/>
    <property type="match status" value="1"/>
</dbReference>
<reference evidence="2 3" key="1">
    <citation type="journal article" date="2006" name="Science">
        <title>Genome of rice cluster I archaea -- the key methane producers in the rice rhizosphere.</title>
        <authorList>
            <person name="Erkel C."/>
            <person name="Kube M."/>
            <person name="Reinhardt R."/>
            <person name="Liesack W."/>
        </authorList>
    </citation>
    <scope>NUCLEOTIDE SEQUENCE [LARGE SCALE GENOMIC DNA]</scope>
    <source>
        <strain evidence="3">DSM 22066 / NBRC 105507 / MRE50</strain>
    </source>
</reference>
<dbReference type="InterPro" id="IPR036388">
    <property type="entry name" value="WH-like_DNA-bd_sf"/>
</dbReference>